<sequence>MASSLYCVREPVAARIGIVFTVIVPRCVFIQCLTVCVKCAGKALNPIGNWVSNVLLFHQVLASIGFPLKDLTHSDMRITFAEVGVYLTFKFSNRLKL</sequence>
<name>A0A0V9UNU3_9NOCA</name>
<dbReference type="EMBL" id="AZXY01000002">
    <property type="protein sequence ID" value="KSZ59675.1"/>
    <property type="molecule type" value="Genomic_DNA"/>
</dbReference>
<evidence type="ECO:0000313" key="2">
    <source>
        <dbReference type="Proteomes" id="UP000053060"/>
    </source>
</evidence>
<comment type="caution">
    <text evidence="1">The sequence shown here is derived from an EMBL/GenBank/DDBJ whole genome shotgun (WGS) entry which is preliminary data.</text>
</comment>
<organism evidence="1 2">
    <name type="scientific">Rhodococcus pyridinivorans KG-16</name>
    <dbReference type="NCBI Taxonomy" id="1441730"/>
    <lineage>
        <taxon>Bacteria</taxon>
        <taxon>Bacillati</taxon>
        <taxon>Actinomycetota</taxon>
        <taxon>Actinomycetes</taxon>
        <taxon>Mycobacteriales</taxon>
        <taxon>Nocardiaceae</taxon>
        <taxon>Rhodococcus</taxon>
    </lineage>
</organism>
<evidence type="ECO:0000313" key="1">
    <source>
        <dbReference type="EMBL" id="KSZ59675.1"/>
    </source>
</evidence>
<protein>
    <submittedName>
        <fullName evidence="1">Uncharacterized protein</fullName>
    </submittedName>
</protein>
<dbReference type="AlphaFoldDB" id="A0A0V9UNU3"/>
<proteinExistence type="predicted"/>
<reference evidence="1 2" key="2">
    <citation type="journal article" date="2016" name="Genome Announc.">
        <title>Draft Genome Sequence of a Versatile Hydrocarbon-Degrading Bacterium, Rhodococcus pyridinivorans Strain KG-16, Collected from Oil Fields in India.</title>
        <authorList>
            <person name="Aggarwal R.K."/>
            <person name="Dawar C."/>
            <person name="Phanindranath R."/>
            <person name="Mutnuri L."/>
            <person name="Dayal A.M."/>
        </authorList>
    </citation>
    <scope>NUCLEOTIDE SEQUENCE [LARGE SCALE GENOMIC DNA]</scope>
    <source>
        <strain evidence="1 2">KG-16</strain>
    </source>
</reference>
<accession>A0A0V9UNU3</accession>
<dbReference type="Proteomes" id="UP000053060">
    <property type="component" value="Unassembled WGS sequence"/>
</dbReference>
<reference evidence="2" key="1">
    <citation type="submission" date="2015-01" db="EMBL/GenBank/DDBJ databases">
        <title>Draft genome sequence of Rhodococcus pyridinivorans strain KG-16, a hydrocarbon-degrading bacterium.</title>
        <authorList>
            <person name="Aggarwal R.K."/>
            <person name="Dawar C."/>
        </authorList>
    </citation>
    <scope>NUCLEOTIDE SEQUENCE [LARGE SCALE GENOMIC DNA]</scope>
    <source>
        <strain evidence="2">KG-16</strain>
    </source>
</reference>
<dbReference type="PATRIC" id="fig|1441730.3.peg.1208"/>
<gene>
    <name evidence="1" type="ORF">Z045_05770</name>
</gene>